<evidence type="ECO:0000256" key="1">
    <source>
        <dbReference type="SAM" id="Phobius"/>
    </source>
</evidence>
<proteinExistence type="predicted"/>
<keyword evidence="1" id="KW-0472">Membrane</keyword>
<sequence length="74" mass="8407">MPLGRGIVIVKISKFEDWLVCKIYIVGGKLTFGSYVVYVFVVYIPPNTSASDLEYFLDQLMLLNFLSNKDVIIV</sequence>
<name>A0A653BG09_CALMS</name>
<keyword evidence="1" id="KW-1133">Transmembrane helix</keyword>
<evidence type="ECO:0000313" key="3">
    <source>
        <dbReference type="Proteomes" id="UP000410492"/>
    </source>
</evidence>
<dbReference type="OrthoDB" id="10265389at2759"/>
<accession>A0A653BG09</accession>
<dbReference type="AlphaFoldDB" id="A0A653BG09"/>
<protein>
    <submittedName>
        <fullName evidence="2">Uncharacterized protein</fullName>
    </submittedName>
</protein>
<dbReference type="Proteomes" id="UP000410492">
    <property type="component" value="Unassembled WGS sequence"/>
</dbReference>
<dbReference type="EMBL" id="CAACVG010000771">
    <property type="protein sequence ID" value="VEN34512.1"/>
    <property type="molecule type" value="Genomic_DNA"/>
</dbReference>
<evidence type="ECO:0000313" key="2">
    <source>
        <dbReference type="EMBL" id="VEN34512.1"/>
    </source>
</evidence>
<feature type="transmembrane region" description="Helical" evidence="1">
    <location>
        <begin position="21"/>
        <end position="44"/>
    </location>
</feature>
<feature type="non-terminal residue" evidence="2">
    <location>
        <position position="74"/>
    </location>
</feature>
<organism evidence="2 3">
    <name type="scientific">Callosobruchus maculatus</name>
    <name type="common">Southern cowpea weevil</name>
    <name type="synonym">Pulse bruchid</name>
    <dbReference type="NCBI Taxonomy" id="64391"/>
    <lineage>
        <taxon>Eukaryota</taxon>
        <taxon>Metazoa</taxon>
        <taxon>Ecdysozoa</taxon>
        <taxon>Arthropoda</taxon>
        <taxon>Hexapoda</taxon>
        <taxon>Insecta</taxon>
        <taxon>Pterygota</taxon>
        <taxon>Neoptera</taxon>
        <taxon>Endopterygota</taxon>
        <taxon>Coleoptera</taxon>
        <taxon>Polyphaga</taxon>
        <taxon>Cucujiformia</taxon>
        <taxon>Chrysomeloidea</taxon>
        <taxon>Chrysomelidae</taxon>
        <taxon>Bruchinae</taxon>
        <taxon>Bruchini</taxon>
        <taxon>Callosobruchus</taxon>
    </lineage>
</organism>
<keyword evidence="1" id="KW-0812">Transmembrane</keyword>
<keyword evidence="3" id="KW-1185">Reference proteome</keyword>
<gene>
    <name evidence="2" type="ORF">CALMAC_LOCUS674</name>
</gene>
<reference evidence="2 3" key="1">
    <citation type="submission" date="2019-01" db="EMBL/GenBank/DDBJ databases">
        <authorList>
            <person name="Sayadi A."/>
        </authorList>
    </citation>
    <scope>NUCLEOTIDE SEQUENCE [LARGE SCALE GENOMIC DNA]</scope>
</reference>